<organism evidence="1 2">
    <name type="scientific">Nesidiocoris tenuis</name>
    <dbReference type="NCBI Taxonomy" id="355587"/>
    <lineage>
        <taxon>Eukaryota</taxon>
        <taxon>Metazoa</taxon>
        <taxon>Ecdysozoa</taxon>
        <taxon>Arthropoda</taxon>
        <taxon>Hexapoda</taxon>
        <taxon>Insecta</taxon>
        <taxon>Pterygota</taxon>
        <taxon>Neoptera</taxon>
        <taxon>Paraneoptera</taxon>
        <taxon>Hemiptera</taxon>
        <taxon>Heteroptera</taxon>
        <taxon>Panheteroptera</taxon>
        <taxon>Cimicomorpha</taxon>
        <taxon>Miridae</taxon>
        <taxon>Dicyphina</taxon>
        <taxon>Nesidiocoris</taxon>
    </lineage>
</organism>
<protein>
    <submittedName>
        <fullName evidence="1">Uncharacterized protein</fullName>
    </submittedName>
</protein>
<dbReference type="AlphaFoldDB" id="A0A6H5HGW0"/>
<proteinExistence type="predicted"/>
<accession>A0A6H5HGW0</accession>
<sequence length="119" mass="13934">MSKKFHGILEVLNEFKESSLKTETFSATKPRLSDHRLTVAEGYKASAKIAKGAGSQARWPFWLYYLYRLNDFPNLFYIGTSEVPDLSCKITSIHSPPKLDRMRNYRRELRRYNNKPRST</sequence>
<feature type="non-terminal residue" evidence="1">
    <location>
        <position position="119"/>
    </location>
</feature>
<dbReference type="Proteomes" id="UP000479000">
    <property type="component" value="Unassembled WGS sequence"/>
</dbReference>
<evidence type="ECO:0000313" key="1">
    <source>
        <dbReference type="EMBL" id="CAB0016660.1"/>
    </source>
</evidence>
<gene>
    <name evidence="1" type="ORF">NTEN_LOCUS20813</name>
</gene>
<evidence type="ECO:0000313" key="2">
    <source>
        <dbReference type="Proteomes" id="UP000479000"/>
    </source>
</evidence>
<name>A0A6H5HGW0_9HEMI</name>
<reference evidence="1 2" key="1">
    <citation type="submission" date="2020-02" db="EMBL/GenBank/DDBJ databases">
        <authorList>
            <person name="Ferguson B K."/>
        </authorList>
    </citation>
    <scope>NUCLEOTIDE SEQUENCE [LARGE SCALE GENOMIC DNA]</scope>
</reference>
<keyword evidence="2" id="KW-1185">Reference proteome</keyword>
<dbReference type="EMBL" id="CADCXU010030523">
    <property type="protein sequence ID" value="CAB0016660.1"/>
    <property type="molecule type" value="Genomic_DNA"/>
</dbReference>